<dbReference type="Proteomes" id="UP001140206">
    <property type="component" value="Chromosome 5"/>
</dbReference>
<evidence type="ECO:0000313" key="12">
    <source>
        <dbReference type="EMBL" id="KAJ4752433.1"/>
    </source>
</evidence>
<evidence type="ECO:0000256" key="8">
    <source>
        <dbReference type="ARBA" id="ARBA00022989"/>
    </source>
</evidence>
<evidence type="ECO:0000256" key="1">
    <source>
        <dbReference type="ARBA" id="ARBA00004651"/>
    </source>
</evidence>
<feature type="transmembrane region" description="Helical" evidence="11">
    <location>
        <begin position="40"/>
        <end position="58"/>
    </location>
</feature>
<accession>A0AAV8CAR6</accession>
<gene>
    <name evidence="12" type="ORF">LUZ62_086838</name>
</gene>
<keyword evidence="3 11" id="KW-0813">Transport</keyword>
<dbReference type="Pfam" id="PF03083">
    <property type="entry name" value="MtN3_slv"/>
    <property type="match status" value="2"/>
</dbReference>
<dbReference type="FunFam" id="1.20.1280.290:FF:000002">
    <property type="entry name" value="Bidirectional sugar transporter SWEET"/>
    <property type="match status" value="1"/>
</dbReference>
<dbReference type="InterPro" id="IPR047664">
    <property type="entry name" value="SWEET"/>
</dbReference>
<dbReference type="PANTHER" id="PTHR10791">
    <property type="entry name" value="RAG1-ACTIVATING PROTEIN 1"/>
    <property type="match status" value="1"/>
</dbReference>
<feature type="transmembrane region" description="Helical" evidence="11">
    <location>
        <begin position="165"/>
        <end position="186"/>
    </location>
</feature>
<evidence type="ECO:0000313" key="13">
    <source>
        <dbReference type="Proteomes" id="UP001140206"/>
    </source>
</evidence>
<evidence type="ECO:0000256" key="4">
    <source>
        <dbReference type="ARBA" id="ARBA00022475"/>
    </source>
</evidence>
<comment type="caution">
    <text evidence="12">The sequence shown here is derived from an EMBL/GenBank/DDBJ whole genome shotgun (WGS) entry which is preliminary data.</text>
</comment>
<organism evidence="12 13">
    <name type="scientific">Rhynchospora pubera</name>
    <dbReference type="NCBI Taxonomy" id="906938"/>
    <lineage>
        <taxon>Eukaryota</taxon>
        <taxon>Viridiplantae</taxon>
        <taxon>Streptophyta</taxon>
        <taxon>Embryophyta</taxon>
        <taxon>Tracheophyta</taxon>
        <taxon>Spermatophyta</taxon>
        <taxon>Magnoliopsida</taxon>
        <taxon>Liliopsida</taxon>
        <taxon>Poales</taxon>
        <taxon>Cyperaceae</taxon>
        <taxon>Cyperoideae</taxon>
        <taxon>Rhynchosporeae</taxon>
        <taxon>Rhynchospora</taxon>
    </lineage>
</organism>
<keyword evidence="13" id="KW-1185">Reference proteome</keyword>
<feature type="transmembrane region" description="Helical" evidence="11">
    <location>
        <begin position="192"/>
        <end position="213"/>
    </location>
</feature>
<evidence type="ECO:0000256" key="5">
    <source>
        <dbReference type="ARBA" id="ARBA00022597"/>
    </source>
</evidence>
<keyword evidence="4" id="KW-1003">Cell membrane</keyword>
<evidence type="ECO:0000256" key="2">
    <source>
        <dbReference type="ARBA" id="ARBA00007809"/>
    </source>
</evidence>
<dbReference type="PANTHER" id="PTHR10791:SF28">
    <property type="entry name" value="BIDIRECTIONAL SUGAR TRANSPORTER SWEET3"/>
    <property type="match status" value="1"/>
</dbReference>
<comment type="function">
    <text evidence="11">Mediates both low-affinity uptake and efflux of sugar across the membrane.</text>
</comment>
<feature type="transmembrane region" description="Helical" evidence="11">
    <location>
        <begin position="132"/>
        <end position="153"/>
    </location>
</feature>
<feature type="transmembrane region" description="Helical" evidence="11">
    <location>
        <begin position="102"/>
        <end position="120"/>
    </location>
</feature>
<evidence type="ECO:0000256" key="11">
    <source>
        <dbReference type="RuleBase" id="RU910715"/>
    </source>
</evidence>
<dbReference type="GO" id="GO:0005886">
    <property type="term" value="C:plasma membrane"/>
    <property type="evidence" value="ECO:0007669"/>
    <property type="project" value="UniProtKB-SubCell"/>
</dbReference>
<comment type="similarity">
    <text evidence="2 11">Belongs to the SWEET sugar transporter family.</text>
</comment>
<comment type="subcellular location">
    <subcellularLocation>
        <location evidence="1 11">Cell membrane</location>
        <topology evidence="1 11">Multi-pass membrane protein</topology>
    </subcellularLocation>
</comment>
<dbReference type="GO" id="GO:0051119">
    <property type="term" value="F:sugar transmembrane transporter activity"/>
    <property type="evidence" value="ECO:0007669"/>
    <property type="project" value="InterPro"/>
</dbReference>
<keyword evidence="8 11" id="KW-1133">Transmembrane helix</keyword>
<feature type="transmembrane region" description="Helical" evidence="11">
    <location>
        <begin position="70"/>
        <end position="95"/>
    </location>
</feature>
<dbReference type="EMBL" id="JAMFTS010000005">
    <property type="protein sequence ID" value="KAJ4752433.1"/>
    <property type="molecule type" value="Genomic_DNA"/>
</dbReference>
<protein>
    <recommendedName>
        <fullName evidence="11">Bidirectional sugar transporter SWEET</fullName>
    </recommendedName>
</protein>
<dbReference type="Gene3D" id="1.20.1280.290">
    <property type="match status" value="2"/>
</dbReference>
<comment type="subunit">
    <text evidence="10">Forms homooligomers and/or heterooligomers.</text>
</comment>
<evidence type="ECO:0000256" key="7">
    <source>
        <dbReference type="ARBA" id="ARBA00022737"/>
    </source>
</evidence>
<keyword evidence="5 11" id="KW-0762">Sugar transport</keyword>
<keyword evidence="9 11" id="KW-0472">Membrane</keyword>
<keyword evidence="7" id="KW-0677">Repeat</keyword>
<evidence type="ECO:0000256" key="3">
    <source>
        <dbReference type="ARBA" id="ARBA00022448"/>
    </source>
</evidence>
<name>A0AAV8CAR6_9POAL</name>
<evidence type="ECO:0000256" key="6">
    <source>
        <dbReference type="ARBA" id="ARBA00022692"/>
    </source>
</evidence>
<dbReference type="InterPro" id="IPR004316">
    <property type="entry name" value="SWEET_rpt"/>
</dbReference>
<evidence type="ECO:0000256" key="9">
    <source>
        <dbReference type="ARBA" id="ARBA00023136"/>
    </source>
</evidence>
<dbReference type="FunFam" id="1.20.1280.290:FF:000001">
    <property type="entry name" value="Bidirectional sugar transporter SWEET"/>
    <property type="match status" value="1"/>
</dbReference>
<sequence length="245" mass="27463">MSETIRFTVGIMGNAASLLLYSAPILTFGRVIKKGSTEEFSSIPYIIALFNCLLYTWYGLPVVSNQWENIPVFTINGVGILLETSFIVIYLWFAVPYQKKMTLLMVVPVVVLFTLTALVSRFVLHDHHHRKVLVGSVGLVASMSMYSSPLVAVRQVIKTKSVEYMPFYLSFFSFAASTLWLFYGLLGRDLFLAAPNFIGSPMGILQLALYFIYRNGPKSQEQPSKMDVENNGVKANQVSDQKFGI</sequence>
<proteinExistence type="inferred from homology"/>
<dbReference type="AlphaFoldDB" id="A0AAV8CAR6"/>
<evidence type="ECO:0000256" key="10">
    <source>
        <dbReference type="ARBA" id="ARBA00038715"/>
    </source>
</evidence>
<feature type="transmembrane region" description="Helical" evidence="11">
    <location>
        <begin position="6"/>
        <end position="28"/>
    </location>
</feature>
<keyword evidence="6 11" id="KW-0812">Transmembrane</keyword>
<reference evidence="12" key="1">
    <citation type="submission" date="2022-08" db="EMBL/GenBank/DDBJ databases">
        <authorList>
            <person name="Marques A."/>
        </authorList>
    </citation>
    <scope>NUCLEOTIDE SEQUENCE</scope>
    <source>
        <strain evidence="12">RhyPub2mFocal</strain>
        <tissue evidence="12">Leaves</tissue>
    </source>
</reference>